<keyword evidence="2" id="KW-1133">Transmembrane helix</keyword>
<feature type="compositionally biased region" description="Basic and acidic residues" evidence="1">
    <location>
        <begin position="440"/>
        <end position="450"/>
    </location>
</feature>
<keyword evidence="2" id="KW-0472">Membrane</keyword>
<feature type="region of interest" description="Disordered" evidence="1">
    <location>
        <begin position="237"/>
        <end position="289"/>
    </location>
</feature>
<feature type="compositionally biased region" description="Low complexity" evidence="1">
    <location>
        <begin position="61"/>
        <end position="93"/>
    </location>
</feature>
<feature type="compositionally biased region" description="Basic and acidic residues" evidence="1">
    <location>
        <begin position="718"/>
        <end position="727"/>
    </location>
</feature>
<feature type="compositionally biased region" description="Low complexity" evidence="1">
    <location>
        <begin position="117"/>
        <end position="129"/>
    </location>
</feature>
<feature type="compositionally biased region" description="Polar residues" evidence="1">
    <location>
        <begin position="681"/>
        <end position="696"/>
    </location>
</feature>
<feature type="compositionally biased region" description="Polar residues" evidence="1">
    <location>
        <begin position="239"/>
        <end position="252"/>
    </location>
</feature>
<proteinExistence type="predicted"/>
<feature type="region of interest" description="Disordered" evidence="1">
    <location>
        <begin position="332"/>
        <end position="649"/>
    </location>
</feature>
<feature type="transmembrane region" description="Helical" evidence="2">
    <location>
        <begin position="893"/>
        <end position="911"/>
    </location>
</feature>
<dbReference type="EMBL" id="JAUTDP010000007">
    <property type="protein sequence ID" value="KAK3397682.1"/>
    <property type="molecule type" value="Genomic_DNA"/>
</dbReference>
<evidence type="ECO:0000256" key="2">
    <source>
        <dbReference type="SAM" id="Phobius"/>
    </source>
</evidence>
<feature type="compositionally biased region" description="Basic and acidic residues" evidence="1">
    <location>
        <begin position="480"/>
        <end position="530"/>
    </location>
</feature>
<feature type="compositionally biased region" description="Basic residues" evidence="1">
    <location>
        <begin position="697"/>
        <end position="715"/>
    </location>
</feature>
<evidence type="ECO:0000313" key="3">
    <source>
        <dbReference type="EMBL" id="KAK3397682.1"/>
    </source>
</evidence>
<sequence length="1028" mass="112705">MERSASDGVDVLASRANGRFASSRNGNTPSRRSSLFSLSRSKSKDNYGTSERGDAAESRPASSGSSDSKHASPAITRIPRPTQQQRPSQTRTPYTLTDAYKQVEAEEAAQNTPSPGPRTWRTRSSSSTRNKLHKNPPATFNRHASGSGRDEPFMSASSPGALLLQGDVSDSDIDEKLRQHAMAQGDAERPASRANSILSRSKLRSFAEMGKGLARKTSRSSLDSRSNWLTRRLSGVRNDASSAISTHESPSWEQIGDSALLQSSTAAPAEPVTRPATVPPNEGVYRAKSFEKNGEVDVAADGSQTFDGPFPSLARSNPKIDEIRLLEMEAASMFPDEETPSAIRSNQLTRGRESSRTNATLDELRARESRSLLRKTPIVSKLDGISEYDPEHPSGPPSSALSRKPSKESAQTTASTEAPHTSDTLSKLPIRRSTSSGRSHTRDGDVRVTPEEIPTSALDMKTSAVTPREHGGLRGNLVESARDDESQARAGPARHDSRGDRNSEEFGRQPQETEDRPSTGEALLKGEHQSGTRGRVLKGAIRQKRLDSVKGDVRPSVGFTGLRRDPSADSASGCRPNPAQSESDPTERIQGEMSLFAPMENQSERGSQRAPSPDFDEDEEPEAPSETPKPNRAEAMRQSLPSARASAGSTTMVKIEDMEVPSHFATVKPISDVLDTGITGHRSTQAPNGDTDSRASSRTRGRKRSMSPRKIKHTLSARGDRTRDRASLVRPHRRSKSLSQLRLPLANSANPPTVRDDLFEIHRTNQIEDSTLDDLADLLESKDHVRGPTDSANVVPKAASKNESINGEDDIEVYKRMSESLKTGLLGIRTAKQGIERLETSVFHADAKDLGHQHNGDTSSVCSTCQDDSSAGHAKVTYVYLPLPQLYQRQPRFRLTLLGLVLFLVTLWYIGESTMCSMYCKPQYCYSGKPCNWSPDDPVWGYSIPVKLDQWVTGGRGKVFANQATLDITDWFADVWDAATGVDITKVDTSHYTLEQKRQHRRRLLNKGLLRPSRERKRGKARPASRLL</sequence>
<dbReference type="Proteomes" id="UP001281003">
    <property type="component" value="Unassembled WGS sequence"/>
</dbReference>
<name>A0AAE0PD88_SORBR</name>
<keyword evidence="2" id="KW-0812">Transmembrane</keyword>
<evidence type="ECO:0000313" key="4">
    <source>
        <dbReference type="Proteomes" id="UP001281003"/>
    </source>
</evidence>
<feature type="compositionally biased region" description="Acidic residues" evidence="1">
    <location>
        <begin position="614"/>
        <end position="623"/>
    </location>
</feature>
<feature type="compositionally biased region" description="Polar residues" evidence="1">
    <location>
        <begin position="20"/>
        <end position="29"/>
    </location>
</feature>
<organism evidence="3 4">
    <name type="scientific">Sordaria brevicollis</name>
    <dbReference type="NCBI Taxonomy" id="83679"/>
    <lineage>
        <taxon>Eukaryota</taxon>
        <taxon>Fungi</taxon>
        <taxon>Dikarya</taxon>
        <taxon>Ascomycota</taxon>
        <taxon>Pezizomycotina</taxon>
        <taxon>Sordariomycetes</taxon>
        <taxon>Sordariomycetidae</taxon>
        <taxon>Sordariales</taxon>
        <taxon>Sordariaceae</taxon>
        <taxon>Sordaria</taxon>
    </lineage>
</organism>
<feature type="compositionally biased region" description="Polar residues" evidence="1">
    <location>
        <begin position="408"/>
        <end position="425"/>
    </location>
</feature>
<feature type="compositionally biased region" description="Basic and acidic residues" evidence="1">
    <location>
        <begin position="544"/>
        <end position="553"/>
    </location>
</feature>
<feature type="compositionally biased region" description="Basic and acidic residues" evidence="1">
    <location>
        <begin position="362"/>
        <end position="371"/>
    </location>
</feature>
<reference evidence="3" key="2">
    <citation type="submission" date="2023-07" db="EMBL/GenBank/DDBJ databases">
        <authorList>
            <consortium name="Lawrence Berkeley National Laboratory"/>
            <person name="Haridas S."/>
            <person name="Hensen N."/>
            <person name="Bonometti L."/>
            <person name="Westerberg I."/>
            <person name="Brannstrom I.O."/>
            <person name="Guillou S."/>
            <person name="Cros-Aarteil S."/>
            <person name="Calhoun S."/>
            <person name="Kuo A."/>
            <person name="Mondo S."/>
            <person name="Pangilinan J."/>
            <person name="Riley R."/>
            <person name="LaButti K."/>
            <person name="Andreopoulos B."/>
            <person name="Lipzen A."/>
            <person name="Chen C."/>
            <person name="Yanf M."/>
            <person name="Daum C."/>
            <person name="Ng V."/>
            <person name="Clum A."/>
            <person name="Steindorff A."/>
            <person name="Ohm R."/>
            <person name="Martin F."/>
            <person name="Silar P."/>
            <person name="Natvig D."/>
            <person name="Lalanne C."/>
            <person name="Gautier V."/>
            <person name="Ament-velasquez S.L."/>
            <person name="Kruys A."/>
            <person name="Hutchinson M.I."/>
            <person name="Powell A.J."/>
            <person name="Barry K."/>
            <person name="Miller A.N."/>
            <person name="Grigoriev I.V."/>
            <person name="Debuchy R."/>
            <person name="Gladieux P."/>
            <person name="Thoren M.H."/>
            <person name="Johannesson H."/>
        </authorList>
    </citation>
    <scope>NUCLEOTIDE SEQUENCE</scope>
    <source>
        <strain evidence="3">FGSC 1904</strain>
    </source>
</reference>
<comment type="caution">
    <text evidence="3">The sequence shown here is derived from an EMBL/GenBank/DDBJ whole genome shotgun (WGS) entry which is preliminary data.</text>
</comment>
<accession>A0AAE0PD88</accession>
<evidence type="ECO:0000256" key="1">
    <source>
        <dbReference type="SAM" id="MobiDB-lite"/>
    </source>
</evidence>
<feature type="compositionally biased region" description="Low complexity" evidence="1">
    <location>
        <begin position="30"/>
        <end position="40"/>
    </location>
</feature>
<protein>
    <submittedName>
        <fullName evidence="3">Uncharacterized protein</fullName>
    </submittedName>
</protein>
<feature type="region of interest" description="Disordered" evidence="1">
    <location>
        <begin position="1"/>
        <end position="203"/>
    </location>
</feature>
<reference evidence="3" key="1">
    <citation type="journal article" date="2023" name="Mol. Phylogenet. Evol.">
        <title>Genome-scale phylogeny and comparative genomics of the fungal order Sordariales.</title>
        <authorList>
            <person name="Hensen N."/>
            <person name="Bonometti L."/>
            <person name="Westerberg I."/>
            <person name="Brannstrom I.O."/>
            <person name="Guillou S."/>
            <person name="Cros-Aarteil S."/>
            <person name="Calhoun S."/>
            <person name="Haridas S."/>
            <person name="Kuo A."/>
            <person name="Mondo S."/>
            <person name="Pangilinan J."/>
            <person name="Riley R."/>
            <person name="LaButti K."/>
            <person name="Andreopoulos B."/>
            <person name="Lipzen A."/>
            <person name="Chen C."/>
            <person name="Yan M."/>
            <person name="Daum C."/>
            <person name="Ng V."/>
            <person name="Clum A."/>
            <person name="Steindorff A."/>
            <person name="Ohm R.A."/>
            <person name="Martin F."/>
            <person name="Silar P."/>
            <person name="Natvig D.O."/>
            <person name="Lalanne C."/>
            <person name="Gautier V."/>
            <person name="Ament-Velasquez S.L."/>
            <person name="Kruys A."/>
            <person name="Hutchinson M.I."/>
            <person name="Powell A.J."/>
            <person name="Barry K."/>
            <person name="Miller A.N."/>
            <person name="Grigoriev I.V."/>
            <person name="Debuchy R."/>
            <person name="Gladieux P."/>
            <person name="Hiltunen Thoren M."/>
            <person name="Johannesson H."/>
        </authorList>
    </citation>
    <scope>NUCLEOTIDE SEQUENCE</scope>
    <source>
        <strain evidence="3">FGSC 1904</strain>
    </source>
</reference>
<feature type="region of interest" description="Disordered" evidence="1">
    <location>
        <begin position="675"/>
        <end position="737"/>
    </location>
</feature>
<keyword evidence="4" id="KW-1185">Reference proteome</keyword>
<gene>
    <name evidence="3" type="ORF">B0T20DRAFT_226829</name>
</gene>
<dbReference type="AlphaFoldDB" id="A0AAE0PD88"/>